<dbReference type="RefSeq" id="WP_012226109.1">
    <property type="nucleotide sequence ID" value="NC_010125.1"/>
</dbReference>
<gene>
    <name evidence="1" type="primary">mobC</name>
    <name evidence="1" type="ordered locus">GDI2245</name>
</gene>
<dbReference type="Proteomes" id="UP000001176">
    <property type="component" value="Chromosome"/>
</dbReference>
<dbReference type="KEGG" id="gdi:GDI2245"/>
<organism evidence="1 2">
    <name type="scientific">Gluconacetobacter diazotrophicus (strain ATCC 49037 / DSM 5601 / CCUG 37298 / CIP 103539 / LMG 7603 / PAl5)</name>
    <dbReference type="NCBI Taxonomy" id="272568"/>
    <lineage>
        <taxon>Bacteria</taxon>
        <taxon>Pseudomonadati</taxon>
        <taxon>Pseudomonadota</taxon>
        <taxon>Alphaproteobacteria</taxon>
        <taxon>Acetobacterales</taxon>
        <taxon>Acetobacteraceae</taxon>
        <taxon>Gluconacetobacter</taxon>
    </lineage>
</organism>
<dbReference type="EMBL" id="AM889285">
    <property type="protein sequence ID" value="CAP56188.1"/>
    <property type="molecule type" value="Genomic_DNA"/>
</dbReference>
<keyword evidence="2" id="KW-1185">Reference proteome</keyword>
<dbReference type="STRING" id="272568.GDI2245"/>
<reference evidence="1 2" key="1">
    <citation type="journal article" date="2009" name="BMC Genomics">
        <title>Complete genome sequence of the sugarcane nitrogen-fixing endophyte Gluconacetobacter diazotrophicus Pal5.</title>
        <authorList>
            <person name="Bertalan M."/>
            <person name="Albano R."/>
            <person name="Padua V."/>
            <person name="Rouws L."/>
            <person name="Rojas C."/>
            <person name="Hemerly A."/>
            <person name="Teixeira K."/>
            <person name="Schwab S."/>
            <person name="Araujo J."/>
            <person name="Oliveira A."/>
            <person name="Franca L."/>
            <person name="Magalhaes V."/>
            <person name="Alqueres S."/>
            <person name="Cardoso A."/>
            <person name="Almeida W."/>
            <person name="Loureiro M.M."/>
            <person name="Nogueira E."/>
            <person name="Cidade D."/>
            <person name="Oliveira D."/>
            <person name="Simao T."/>
            <person name="Macedo J."/>
            <person name="Valadao A."/>
            <person name="Dreschsel M."/>
            <person name="Freitas F."/>
            <person name="Vidal M."/>
            <person name="Guedes H."/>
            <person name="Rodrigues E."/>
            <person name="Meneses C."/>
            <person name="Brioso P."/>
            <person name="Pozzer L."/>
            <person name="Figueiredo D."/>
            <person name="Montano H."/>
            <person name="Junior J."/>
            <person name="Filho G."/>
            <person name="Flores V."/>
            <person name="Ferreira B."/>
            <person name="Branco A."/>
            <person name="Gonzalez P."/>
            <person name="Guillobel H."/>
            <person name="Lemos M."/>
            <person name="Seibel L."/>
            <person name="Macedo J."/>
            <person name="Alves-Ferreira M."/>
            <person name="Sachetto-Martins G."/>
            <person name="Coelho A."/>
            <person name="Santos E."/>
            <person name="Amaral G."/>
            <person name="Neves A."/>
            <person name="Pacheco A.B."/>
            <person name="Carvalho D."/>
            <person name="Lery L."/>
            <person name="Bisch P."/>
            <person name="Rossle S.C."/>
            <person name="Urmenyi T."/>
            <person name="Kruger W.V."/>
            <person name="Martins O."/>
            <person name="Baldani J.I."/>
            <person name="Ferreira P.C."/>
        </authorList>
    </citation>
    <scope>NUCLEOTIDE SEQUENCE [LARGE SCALE GENOMIC DNA]</scope>
    <source>
        <strain evidence="2">ATCC 49037 / DSM 5601 / CCUG 37298 / CIP 103539 / LMG 7603 / PAl5</strain>
    </source>
</reference>
<proteinExistence type="predicted"/>
<sequence length="83" mass="9144">MEKSVGRLERAKQRLTQAQARYEKVSSVESQKARKEDVRRKIIVGGAVLAMVDSDDRAASLLNVVIDGLKSDRDKALFNVSAA</sequence>
<protein>
    <submittedName>
        <fullName evidence="1">Putative mobilization protein C</fullName>
    </submittedName>
</protein>
<evidence type="ECO:0000313" key="1">
    <source>
        <dbReference type="EMBL" id="CAP56188.1"/>
    </source>
</evidence>
<dbReference type="KEGG" id="gdj:Gdia_0464"/>
<evidence type="ECO:0000313" key="2">
    <source>
        <dbReference type="Proteomes" id="UP000001176"/>
    </source>
</evidence>
<dbReference type="AlphaFoldDB" id="A9HLM6"/>
<dbReference type="HOGENOM" id="CLU_173941_0_0_5"/>
<name>A9HLM6_GLUDA</name>
<accession>A9HLM6</accession>